<protein>
    <recommendedName>
        <fullName evidence="1">Segregation and condensation protein A</fullName>
    </recommendedName>
</protein>
<dbReference type="Gene3D" id="6.10.250.2410">
    <property type="match status" value="1"/>
</dbReference>
<dbReference type="AlphaFoldDB" id="A0A660SJE7"/>
<comment type="caution">
    <text evidence="2">The sequence shown here is derived from an EMBL/GenBank/DDBJ whole genome shotgun (WGS) entry which is preliminary data.</text>
</comment>
<sequence>MEIDLGFYRGPLALLLYLCQKHEIDIMDVPIARITDLYLASIDKLDIDEVGEYLILATILVMMKLRAILKRPEEESEAITLERIAEEFQSYKDAVDHLQTRVRLEERYLSRPGEKSEVLPRFDTILLAELLKEINRRRRAKIPIPTVRVDRSEIEAKLERYLDQTPFVELSQIFQELESIEACIMLFLIILDWVMKRRITVFQEKPLAPVLLRRR</sequence>
<accession>A0A660SJE7</accession>
<name>A0A660SJE7_UNCW3</name>
<dbReference type="Proteomes" id="UP000268469">
    <property type="component" value="Unassembled WGS sequence"/>
</dbReference>
<dbReference type="PANTHER" id="PTHR33969:SF2">
    <property type="entry name" value="SEGREGATION AND CONDENSATION PROTEIN A"/>
    <property type="match status" value="1"/>
</dbReference>
<dbReference type="InterPro" id="IPR003768">
    <property type="entry name" value="ScpA"/>
</dbReference>
<dbReference type="PANTHER" id="PTHR33969">
    <property type="entry name" value="SEGREGATION AND CONDENSATION PROTEIN A"/>
    <property type="match status" value="1"/>
</dbReference>
<evidence type="ECO:0000313" key="3">
    <source>
        <dbReference type="Proteomes" id="UP000268469"/>
    </source>
</evidence>
<organism evidence="2 3">
    <name type="scientific">candidate division WOR-3 bacterium</name>
    <dbReference type="NCBI Taxonomy" id="2052148"/>
    <lineage>
        <taxon>Bacteria</taxon>
        <taxon>Bacteria division WOR-3</taxon>
    </lineage>
</organism>
<gene>
    <name evidence="2" type="ORF">DRP53_03250</name>
</gene>
<evidence type="ECO:0000313" key="2">
    <source>
        <dbReference type="EMBL" id="RKX70929.1"/>
    </source>
</evidence>
<dbReference type="EMBL" id="QNBE01000022">
    <property type="protein sequence ID" value="RKX70929.1"/>
    <property type="molecule type" value="Genomic_DNA"/>
</dbReference>
<proteinExistence type="predicted"/>
<dbReference type="Pfam" id="PF02616">
    <property type="entry name" value="SMC_ScpA"/>
    <property type="match status" value="1"/>
</dbReference>
<evidence type="ECO:0000256" key="1">
    <source>
        <dbReference type="ARBA" id="ARBA00044777"/>
    </source>
</evidence>
<reference evidence="2 3" key="1">
    <citation type="submission" date="2018-06" db="EMBL/GenBank/DDBJ databases">
        <title>Extensive metabolic versatility and redundancy in microbially diverse, dynamic hydrothermal sediments.</title>
        <authorList>
            <person name="Dombrowski N."/>
            <person name="Teske A."/>
            <person name="Baker B.J."/>
        </authorList>
    </citation>
    <scope>NUCLEOTIDE SEQUENCE [LARGE SCALE GENOMIC DNA]</scope>
    <source>
        <strain evidence="2">B36_G15</strain>
    </source>
</reference>